<name>A0A4Y2HU52_ARAVE</name>
<organism evidence="1 2">
    <name type="scientific">Araneus ventricosus</name>
    <name type="common">Orbweaver spider</name>
    <name type="synonym">Epeira ventricosa</name>
    <dbReference type="NCBI Taxonomy" id="182803"/>
    <lineage>
        <taxon>Eukaryota</taxon>
        <taxon>Metazoa</taxon>
        <taxon>Ecdysozoa</taxon>
        <taxon>Arthropoda</taxon>
        <taxon>Chelicerata</taxon>
        <taxon>Arachnida</taxon>
        <taxon>Araneae</taxon>
        <taxon>Araneomorphae</taxon>
        <taxon>Entelegynae</taxon>
        <taxon>Araneoidea</taxon>
        <taxon>Araneidae</taxon>
        <taxon>Araneus</taxon>
    </lineage>
</organism>
<comment type="caution">
    <text evidence="1">The sequence shown here is derived from an EMBL/GenBank/DDBJ whole genome shotgun (WGS) entry which is preliminary data.</text>
</comment>
<proteinExistence type="predicted"/>
<dbReference type="EMBL" id="BGPR01002147">
    <property type="protein sequence ID" value="GBM68539.1"/>
    <property type="molecule type" value="Genomic_DNA"/>
</dbReference>
<gene>
    <name evidence="1" type="ORF">AVEN_247890_1</name>
</gene>
<evidence type="ECO:0000313" key="1">
    <source>
        <dbReference type="EMBL" id="GBM68539.1"/>
    </source>
</evidence>
<sequence>MRHLHISLWLEYPGRIPRSKLTIGGHRCLVVGRMAGSVDKWKERETKLHPFRYLQNGGIERKEESGVNNRLGSLERVSDFGSAEKSCVIRSLIKNFQIDSDFGLQLLSKSRFVKFRNLSGTPCSPVLILHTL</sequence>
<dbReference type="AlphaFoldDB" id="A0A4Y2HU52"/>
<reference evidence="1 2" key="1">
    <citation type="journal article" date="2019" name="Sci. Rep.">
        <title>Orb-weaving spider Araneus ventricosus genome elucidates the spidroin gene catalogue.</title>
        <authorList>
            <person name="Kono N."/>
            <person name="Nakamura H."/>
            <person name="Ohtoshi R."/>
            <person name="Moran D.A.P."/>
            <person name="Shinohara A."/>
            <person name="Yoshida Y."/>
            <person name="Fujiwara M."/>
            <person name="Mori M."/>
            <person name="Tomita M."/>
            <person name="Arakawa K."/>
        </authorList>
    </citation>
    <scope>NUCLEOTIDE SEQUENCE [LARGE SCALE GENOMIC DNA]</scope>
</reference>
<accession>A0A4Y2HU52</accession>
<dbReference type="Proteomes" id="UP000499080">
    <property type="component" value="Unassembled WGS sequence"/>
</dbReference>
<evidence type="ECO:0000313" key="2">
    <source>
        <dbReference type="Proteomes" id="UP000499080"/>
    </source>
</evidence>
<protein>
    <submittedName>
        <fullName evidence="1">Uncharacterized protein</fullName>
    </submittedName>
</protein>
<keyword evidence="2" id="KW-1185">Reference proteome</keyword>